<dbReference type="Pfam" id="PF04307">
    <property type="entry name" value="YdjM"/>
    <property type="match status" value="1"/>
</dbReference>
<evidence type="ECO:0000313" key="2">
    <source>
        <dbReference type="EMBL" id="MBC8591381.1"/>
    </source>
</evidence>
<evidence type="ECO:0000313" key="3">
    <source>
        <dbReference type="Proteomes" id="UP000601522"/>
    </source>
</evidence>
<keyword evidence="1" id="KW-0472">Membrane</keyword>
<reference evidence="2 3" key="1">
    <citation type="submission" date="2020-08" db="EMBL/GenBank/DDBJ databases">
        <title>Genome public.</title>
        <authorList>
            <person name="Liu C."/>
            <person name="Sun Q."/>
        </authorList>
    </citation>
    <scope>NUCLEOTIDE SEQUENCE [LARGE SCALE GENOMIC DNA]</scope>
    <source>
        <strain evidence="2 3">NSJ-26</strain>
    </source>
</reference>
<name>A0A926F104_9FIRM</name>
<organism evidence="2 3">
    <name type="scientific">Wansuia hejianensis</name>
    <dbReference type="NCBI Taxonomy" id="2763667"/>
    <lineage>
        <taxon>Bacteria</taxon>
        <taxon>Bacillati</taxon>
        <taxon>Bacillota</taxon>
        <taxon>Clostridia</taxon>
        <taxon>Lachnospirales</taxon>
        <taxon>Lachnospiraceae</taxon>
        <taxon>Wansuia</taxon>
    </lineage>
</organism>
<keyword evidence="1" id="KW-1133">Transmembrane helix</keyword>
<feature type="transmembrane region" description="Helical" evidence="1">
    <location>
        <begin position="60"/>
        <end position="78"/>
    </location>
</feature>
<keyword evidence="3" id="KW-1185">Reference proteome</keyword>
<keyword evidence="2" id="KW-0378">Hydrolase</keyword>
<feature type="transmembrane region" description="Helical" evidence="1">
    <location>
        <begin position="173"/>
        <end position="190"/>
    </location>
</feature>
<protein>
    <submittedName>
        <fullName evidence="2">Metal-dependent hydrolase</fullName>
    </submittedName>
</protein>
<dbReference type="Proteomes" id="UP000601522">
    <property type="component" value="Unassembled WGS sequence"/>
</dbReference>
<dbReference type="InterPro" id="IPR016956">
    <property type="entry name" value="YdjM"/>
</dbReference>
<dbReference type="AlphaFoldDB" id="A0A926F104"/>
<dbReference type="PANTHER" id="PTHR35531:SF1">
    <property type="entry name" value="INNER MEMBRANE PROTEIN YBCI-RELATED"/>
    <property type="match status" value="1"/>
</dbReference>
<feature type="transmembrane region" description="Helical" evidence="1">
    <location>
        <begin position="83"/>
        <end position="100"/>
    </location>
</feature>
<dbReference type="GO" id="GO:0016787">
    <property type="term" value="F:hydrolase activity"/>
    <property type="evidence" value="ECO:0007669"/>
    <property type="project" value="UniProtKB-KW"/>
</dbReference>
<dbReference type="PANTHER" id="PTHR35531">
    <property type="entry name" value="INNER MEMBRANE PROTEIN YBCI-RELATED"/>
    <property type="match status" value="1"/>
</dbReference>
<feature type="transmembrane region" description="Helical" evidence="1">
    <location>
        <begin position="106"/>
        <end position="124"/>
    </location>
</feature>
<sequence>MTGKTHMAIGVLAGLALSTDQPMETKLIIVLASTLGSLIPDIDHPKARLNQKLLLLKNKFYRSLFYLSLAGGFIYLYIIREDILFGLLAIMTFFTGISSHRGFTHSLLGFVIATYIVKIISITYKIPYIYSSFAIGYLSHLIGDFLTPKGIKLFYPLDINISSPITIQIDSNFENIIVALLGIYSLYFLFQSISI</sequence>
<dbReference type="RefSeq" id="WP_249324248.1">
    <property type="nucleotide sequence ID" value="NZ_JACRTK010000004.1"/>
</dbReference>
<dbReference type="PIRSF" id="PIRSF030780">
    <property type="entry name" value="Md_memb_hyd_prd"/>
    <property type="match status" value="1"/>
</dbReference>
<proteinExistence type="predicted"/>
<dbReference type="EMBL" id="JACRTK010000004">
    <property type="protein sequence ID" value="MBC8591381.1"/>
    <property type="molecule type" value="Genomic_DNA"/>
</dbReference>
<keyword evidence="1" id="KW-0812">Transmembrane</keyword>
<gene>
    <name evidence="2" type="ORF">H8689_09690</name>
</gene>
<dbReference type="InterPro" id="IPR007404">
    <property type="entry name" value="YdjM-like"/>
</dbReference>
<accession>A0A926F104</accession>
<comment type="caution">
    <text evidence="2">The sequence shown here is derived from an EMBL/GenBank/DDBJ whole genome shotgun (WGS) entry which is preliminary data.</text>
</comment>
<evidence type="ECO:0000256" key="1">
    <source>
        <dbReference type="SAM" id="Phobius"/>
    </source>
</evidence>